<keyword evidence="7" id="KW-0812">Transmembrane</keyword>
<feature type="domain" description="HAMP" evidence="10">
    <location>
        <begin position="76"/>
        <end position="129"/>
    </location>
</feature>
<dbReference type="Pfam" id="PF08448">
    <property type="entry name" value="PAS_4"/>
    <property type="match status" value="1"/>
</dbReference>
<feature type="transmembrane region" description="Helical" evidence="7">
    <location>
        <begin position="29"/>
        <end position="49"/>
    </location>
</feature>
<dbReference type="SMART" id="SM00091">
    <property type="entry name" value="PAS"/>
    <property type="match status" value="1"/>
</dbReference>
<sequence length="465" mass="49888">MASDAPHDATQLPLARGAGLLSFERRLRLGLLLGAVAIVLPTGRLAYLHYGSKPIALAVAAALSALLAVLITLLLGQLVRPLQTLSNVVAALRENDYSFRARGARRGDVVGDLALEINALAGALQVQRSAAQDALTLLERVLTSMQSPVLAFDPEGRLRLLNTAAREAFALGPADPIGRTAHELGIDALLEVADEGLYPEALPGAVAAQPTRWSIRRTTFRLHGVPHDLLVLSDVAAVLREEERSAWQRLIRVLSHEINNSLTPIQSIAGSLRTRVDATLEADAAEDFDRGLSIIEERSASLNRFLQAYQRLSHLPPPKLKRTPLLDLATRAARLETRLAVTIAPGPAVELQCDADQMQQALINLIQNAADAALSPEASAPGRTPAVTLSWELHGAELSLRIEDNGLGIENPSNLFVPFYTTKPKGTGIGLVLVQQIATAHHGSVRLMSRRDGRGALAEMLMPVA</sequence>
<evidence type="ECO:0000256" key="7">
    <source>
        <dbReference type="SAM" id="Phobius"/>
    </source>
</evidence>
<name>A0A239DUQ4_9BACT</name>
<dbReference type="PROSITE" id="PS50109">
    <property type="entry name" value="HIS_KIN"/>
    <property type="match status" value="1"/>
</dbReference>
<gene>
    <name evidence="11" type="ORF">SAMN05421770_101658</name>
</gene>
<feature type="domain" description="Histidine kinase" evidence="8">
    <location>
        <begin position="253"/>
        <end position="465"/>
    </location>
</feature>
<feature type="transmembrane region" description="Helical" evidence="7">
    <location>
        <begin position="55"/>
        <end position="76"/>
    </location>
</feature>
<dbReference type="PANTHER" id="PTHR43065">
    <property type="entry name" value="SENSOR HISTIDINE KINASE"/>
    <property type="match status" value="1"/>
</dbReference>
<comment type="subcellular location">
    <subcellularLocation>
        <location evidence="2">Membrane</location>
    </subcellularLocation>
</comment>
<dbReference type="EC" id="2.7.13.3" evidence="3"/>
<dbReference type="PRINTS" id="PR00344">
    <property type="entry name" value="BCTRLSENSOR"/>
</dbReference>
<dbReference type="SMART" id="SM00387">
    <property type="entry name" value="HATPase_c"/>
    <property type="match status" value="1"/>
</dbReference>
<organism evidence="11 12">
    <name type="scientific">Granulicella rosea</name>
    <dbReference type="NCBI Taxonomy" id="474952"/>
    <lineage>
        <taxon>Bacteria</taxon>
        <taxon>Pseudomonadati</taxon>
        <taxon>Acidobacteriota</taxon>
        <taxon>Terriglobia</taxon>
        <taxon>Terriglobales</taxon>
        <taxon>Acidobacteriaceae</taxon>
        <taxon>Granulicella</taxon>
    </lineage>
</organism>
<dbReference type="InterPro" id="IPR013656">
    <property type="entry name" value="PAS_4"/>
</dbReference>
<dbReference type="PROSITE" id="PS50112">
    <property type="entry name" value="PAS"/>
    <property type="match status" value="1"/>
</dbReference>
<dbReference type="SUPFAM" id="SSF55874">
    <property type="entry name" value="ATPase domain of HSP90 chaperone/DNA topoisomerase II/histidine kinase"/>
    <property type="match status" value="1"/>
</dbReference>
<keyword evidence="7" id="KW-1133">Transmembrane helix</keyword>
<dbReference type="InterPro" id="IPR003594">
    <property type="entry name" value="HATPase_dom"/>
</dbReference>
<keyword evidence="7" id="KW-0472">Membrane</keyword>
<keyword evidence="5" id="KW-0808">Transferase</keyword>
<protein>
    <recommendedName>
        <fullName evidence="3">histidine kinase</fullName>
        <ecNumber evidence="3">2.7.13.3</ecNumber>
    </recommendedName>
</protein>
<evidence type="ECO:0000313" key="12">
    <source>
        <dbReference type="Proteomes" id="UP000198356"/>
    </source>
</evidence>
<evidence type="ECO:0000256" key="2">
    <source>
        <dbReference type="ARBA" id="ARBA00004370"/>
    </source>
</evidence>
<dbReference type="Gene3D" id="1.10.287.130">
    <property type="match status" value="1"/>
</dbReference>
<dbReference type="InterPro" id="IPR003660">
    <property type="entry name" value="HAMP_dom"/>
</dbReference>
<dbReference type="GO" id="GO:0016020">
    <property type="term" value="C:membrane"/>
    <property type="evidence" value="ECO:0007669"/>
    <property type="project" value="UniProtKB-SubCell"/>
</dbReference>
<proteinExistence type="predicted"/>
<dbReference type="PROSITE" id="PS50885">
    <property type="entry name" value="HAMP"/>
    <property type="match status" value="1"/>
</dbReference>
<dbReference type="SUPFAM" id="SSF47384">
    <property type="entry name" value="Homodimeric domain of signal transducing histidine kinase"/>
    <property type="match status" value="1"/>
</dbReference>
<evidence type="ECO:0000259" key="9">
    <source>
        <dbReference type="PROSITE" id="PS50112"/>
    </source>
</evidence>
<evidence type="ECO:0000256" key="4">
    <source>
        <dbReference type="ARBA" id="ARBA00022553"/>
    </source>
</evidence>
<dbReference type="OrthoDB" id="9815750at2"/>
<feature type="domain" description="PAS" evidence="9">
    <location>
        <begin position="134"/>
        <end position="209"/>
    </location>
</feature>
<evidence type="ECO:0000259" key="8">
    <source>
        <dbReference type="PROSITE" id="PS50109"/>
    </source>
</evidence>
<dbReference type="InterPro" id="IPR035965">
    <property type="entry name" value="PAS-like_dom_sf"/>
</dbReference>
<evidence type="ECO:0000256" key="1">
    <source>
        <dbReference type="ARBA" id="ARBA00000085"/>
    </source>
</evidence>
<dbReference type="SUPFAM" id="SSF55785">
    <property type="entry name" value="PYP-like sensor domain (PAS domain)"/>
    <property type="match status" value="1"/>
</dbReference>
<dbReference type="PANTHER" id="PTHR43065:SF51">
    <property type="entry name" value="HISTIDINE KINASE"/>
    <property type="match status" value="1"/>
</dbReference>
<accession>A0A239DUQ4</accession>
<dbReference type="EMBL" id="FZOU01000001">
    <property type="protein sequence ID" value="SNS36210.1"/>
    <property type="molecule type" value="Genomic_DNA"/>
</dbReference>
<evidence type="ECO:0000256" key="3">
    <source>
        <dbReference type="ARBA" id="ARBA00012438"/>
    </source>
</evidence>
<dbReference type="AlphaFoldDB" id="A0A239DUQ4"/>
<evidence type="ECO:0000259" key="10">
    <source>
        <dbReference type="PROSITE" id="PS50885"/>
    </source>
</evidence>
<dbReference type="RefSeq" id="WP_089406935.1">
    <property type="nucleotide sequence ID" value="NZ_FZOU01000001.1"/>
</dbReference>
<comment type="catalytic activity">
    <reaction evidence="1">
        <text>ATP + protein L-histidine = ADP + protein N-phospho-L-histidine.</text>
        <dbReference type="EC" id="2.7.13.3"/>
    </reaction>
</comment>
<dbReference type="GO" id="GO:0000155">
    <property type="term" value="F:phosphorelay sensor kinase activity"/>
    <property type="evidence" value="ECO:0007669"/>
    <property type="project" value="InterPro"/>
</dbReference>
<keyword evidence="12" id="KW-1185">Reference proteome</keyword>
<evidence type="ECO:0000256" key="5">
    <source>
        <dbReference type="ARBA" id="ARBA00022679"/>
    </source>
</evidence>
<reference evidence="11 12" key="1">
    <citation type="submission" date="2017-06" db="EMBL/GenBank/DDBJ databases">
        <authorList>
            <person name="Kim H.J."/>
            <person name="Triplett B.A."/>
        </authorList>
    </citation>
    <scope>NUCLEOTIDE SEQUENCE [LARGE SCALE GENOMIC DNA]</scope>
    <source>
        <strain evidence="11 12">DSM 18704</strain>
    </source>
</reference>
<keyword evidence="6" id="KW-0418">Kinase</keyword>
<evidence type="ECO:0000256" key="6">
    <source>
        <dbReference type="ARBA" id="ARBA00022777"/>
    </source>
</evidence>
<evidence type="ECO:0000313" key="11">
    <source>
        <dbReference type="EMBL" id="SNS36210.1"/>
    </source>
</evidence>
<dbReference type="SMART" id="SM00304">
    <property type="entry name" value="HAMP"/>
    <property type="match status" value="1"/>
</dbReference>
<dbReference type="Pfam" id="PF02518">
    <property type="entry name" value="HATPase_c"/>
    <property type="match status" value="1"/>
</dbReference>
<dbReference type="InterPro" id="IPR004358">
    <property type="entry name" value="Sig_transdc_His_kin-like_C"/>
</dbReference>
<dbReference type="InterPro" id="IPR036890">
    <property type="entry name" value="HATPase_C_sf"/>
</dbReference>
<dbReference type="Gene3D" id="6.10.340.10">
    <property type="match status" value="1"/>
</dbReference>
<dbReference type="InterPro" id="IPR000014">
    <property type="entry name" value="PAS"/>
</dbReference>
<keyword evidence="4" id="KW-0597">Phosphoprotein</keyword>
<dbReference type="Proteomes" id="UP000198356">
    <property type="component" value="Unassembled WGS sequence"/>
</dbReference>
<dbReference type="InterPro" id="IPR036097">
    <property type="entry name" value="HisK_dim/P_sf"/>
</dbReference>
<dbReference type="Gene3D" id="3.30.565.10">
    <property type="entry name" value="Histidine kinase-like ATPase, C-terminal domain"/>
    <property type="match status" value="1"/>
</dbReference>
<dbReference type="InterPro" id="IPR005467">
    <property type="entry name" value="His_kinase_dom"/>
</dbReference>
<dbReference type="Gene3D" id="3.30.450.20">
    <property type="entry name" value="PAS domain"/>
    <property type="match status" value="1"/>
</dbReference>